<comment type="caution">
    <text evidence="1">The sequence shown here is derived from an EMBL/GenBank/DDBJ whole genome shotgun (WGS) entry which is preliminary data.</text>
</comment>
<name>A0ABR3DL57_NEUIN</name>
<organism evidence="1 2">
    <name type="scientific">Neurospora intermedia</name>
    <dbReference type="NCBI Taxonomy" id="5142"/>
    <lineage>
        <taxon>Eukaryota</taxon>
        <taxon>Fungi</taxon>
        <taxon>Dikarya</taxon>
        <taxon>Ascomycota</taxon>
        <taxon>Pezizomycotina</taxon>
        <taxon>Sordariomycetes</taxon>
        <taxon>Sordariomycetidae</taxon>
        <taxon>Sordariales</taxon>
        <taxon>Sordariaceae</taxon>
        <taxon>Neurospora</taxon>
    </lineage>
</organism>
<protein>
    <submittedName>
        <fullName evidence="1">Uncharacterized protein</fullName>
    </submittedName>
</protein>
<evidence type="ECO:0000313" key="1">
    <source>
        <dbReference type="EMBL" id="KAL0473359.1"/>
    </source>
</evidence>
<proteinExistence type="predicted"/>
<keyword evidence="2" id="KW-1185">Reference proteome</keyword>
<sequence length="106" mass="12256">MLEFRYHPIHTCIAQQFESQGGLKFVADPPGQSVWHQEPIKCKESMFCQWQKPQSMAINYQASIKLLALAIYQLTDLFMKSHIACIKSEMYYGTELPTLPNPFLTE</sequence>
<evidence type="ECO:0000313" key="2">
    <source>
        <dbReference type="Proteomes" id="UP001451303"/>
    </source>
</evidence>
<gene>
    <name evidence="1" type="ORF">QR685DRAFT_172525</name>
</gene>
<dbReference type="EMBL" id="JAVLET010000002">
    <property type="protein sequence ID" value="KAL0473359.1"/>
    <property type="molecule type" value="Genomic_DNA"/>
</dbReference>
<accession>A0ABR3DL57</accession>
<dbReference type="Proteomes" id="UP001451303">
    <property type="component" value="Unassembled WGS sequence"/>
</dbReference>
<reference evidence="1 2" key="1">
    <citation type="submission" date="2023-09" db="EMBL/GenBank/DDBJ databases">
        <title>Multi-omics analysis of a traditional fermented food reveals byproduct-associated fungal strains for waste-to-food upcycling.</title>
        <authorList>
            <consortium name="Lawrence Berkeley National Laboratory"/>
            <person name="Rekdal V.M."/>
            <person name="Villalobos-Escobedo J.M."/>
            <person name="Rodriguez-Valeron N."/>
            <person name="Garcia M.O."/>
            <person name="Vasquez D.P."/>
            <person name="Damayanti I."/>
            <person name="Sorensen P.M."/>
            <person name="Baidoo E.E."/>
            <person name="De Carvalho A.C."/>
            <person name="Riley R."/>
            <person name="Lipzen A."/>
            <person name="He G."/>
            <person name="Yan M."/>
            <person name="Haridas S."/>
            <person name="Daum C."/>
            <person name="Yoshinaga Y."/>
            <person name="Ng V."/>
            <person name="Grigoriev I.V."/>
            <person name="Munk R."/>
            <person name="Nuraida L."/>
            <person name="Wijaya C.H."/>
            <person name="Morales P.-C."/>
            <person name="Keasling J.D."/>
        </authorList>
    </citation>
    <scope>NUCLEOTIDE SEQUENCE [LARGE SCALE GENOMIC DNA]</scope>
    <source>
        <strain evidence="1 2">FGSC 2613</strain>
    </source>
</reference>